<dbReference type="Gene3D" id="2.60.40.1500">
    <property type="entry name" value="Glycosyl hydrolase domain, family 39"/>
    <property type="match status" value="1"/>
</dbReference>
<dbReference type="GO" id="GO:0043565">
    <property type="term" value="F:sequence-specific DNA binding"/>
    <property type="evidence" value="ECO:0007669"/>
    <property type="project" value="InterPro"/>
</dbReference>
<protein>
    <submittedName>
        <fullName evidence="5">Helix-turn-helix domain-containing protein</fullName>
    </submittedName>
</protein>
<evidence type="ECO:0000256" key="2">
    <source>
        <dbReference type="ARBA" id="ARBA00023125"/>
    </source>
</evidence>
<comment type="caution">
    <text evidence="5">The sequence shown here is derived from an EMBL/GenBank/DDBJ whole genome shotgun (WGS) entry which is preliminary data.</text>
</comment>
<keyword evidence="2" id="KW-0238">DNA-binding</keyword>
<reference evidence="5" key="1">
    <citation type="submission" date="2020-12" db="EMBL/GenBank/DDBJ databases">
        <title>Vagococcus allomyrinae sp. nov. and Enterococcus lavae sp. nov., isolated from the larvae of Allomyrina dichotoma.</title>
        <authorList>
            <person name="Lee S.D."/>
        </authorList>
    </citation>
    <scope>NUCLEOTIDE SEQUENCE</scope>
    <source>
        <strain evidence="5">BWB3-3</strain>
    </source>
</reference>
<dbReference type="InterPro" id="IPR017853">
    <property type="entry name" value="GH"/>
</dbReference>
<dbReference type="AlphaFoldDB" id="A0A940PG03"/>
<dbReference type="SMART" id="SM00342">
    <property type="entry name" value="HTH_ARAC"/>
    <property type="match status" value="1"/>
</dbReference>
<dbReference type="InterPro" id="IPR018062">
    <property type="entry name" value="HTH_AraC-typ_CS"/>
</dbReference>
<keyword evidence="6" id="KW-1185">Reference proteome</keyword>
<feature type="domain" description="HTH araC/xylS-type" evidence="4">
    <location>
        <begin position="165"/>
        <end position="263"/>
    </location>
</feature>
<organism evidence="5 6">
    <name type="scientific">Vagococcus allomyrinae</name>
    <dbReference type="NCBI Taxonomy" id="2794353"/>
    <lineage>
        <taxon>Bacteria</taxon>
        <taxon>Bacillati</taxon>
        <taxon>Bacillota</taxon>
        <taxon>Bacilli</taxon>
        <taxon>Lactobacillales</taxon>
        <taxon>Enterococcaceae</taxon>
        <taxon>Vagococcus</taxon>
    </lineage>
</organism>
<dbReference type="Proteomes" id="UP000674938">
    <property type="component" value="Unassembled WGS sequence"/>
</dbReference>
<dbReference type="RefSeq" id="WP_209531884.1">
    <property type="nucleotide sequence ID" value="NZ_JAEEGA010000020.1"/>
</dbReference>
<keyword evidence="1" id="KW-0805">Transcription regulation</keyword>
<dbReference type="Gene3D" id="3.20.20.80">
    <property type="entry name" value="Glycosidases"/>
    <property type="match status" value="1"/>
</dbReference>
<dbReference type="PROSITE" id="PS01124">
    <property type="entry name" value="HTH_ARAC_FAMILY_2"/>
    <property type="match status" value="1"/>
</dbReference>
<sequence>MMNEKYHLSLLPITAKKTLLFKETTILFLVKGDMMVQAEGQEHAVMDGHLLIFNPNDTLKITKIFRDDCVLIQLQLDSLFFSSLYPRFFTTNFELFPKQLESGKREAIYNLRKYVAELALSHYSAETTKDLRISMNLHQIILLLIQFFQKESSYYNYHFYNEKIIEIIEYIGQNYQHPLALEQVASTFFMSPSALSKLFKAETGYYFSHYLTNLRVRQSLKDLLHSRLNIDEISLNNGFSNSKTYRIHFKKLFGESPSIYRQHYFKTDDPTVIHQPKETASLESDNRDILATLYYYAHLPQDETTDIERVETHKKLAIHTQNVRDQINAEVIIHINTLEDLLNADTQTEILVAKKAIDIRYIGIQNLFLESPESYTVYKEESLSIFSPFAKFDMVLEFLEKNQLGIYYQLSLTDYETISYFYKTDRQYFLRHIEKKKGTDFFKNWKIDCQFNHHELLNCIRAFSEIYETIQQINPVIQIGAELPLFYPNYDISDPILKDRYLKQVIPKCDFLSFQSEPNYTYEKNEIIIPNVENFNEFVFKESQNIKKRLASWQISLPLYLSQWNTLTGQSRATNGSFFRGALVLQEVLKLDLVVAGYGFWLNTDQFETSQEIKPIKFDGLEIFHNYLCKRPAFHVLALASRLKGKVVALGDEFMLTKHYNNYQLLLWNVNYFPPHLSLEETFLESQSVTFRIEIPEIENNFYQVKQIDFNRYNGAIFYAYGDFNSNEPLDYESHEYLAEVSRPKMKVFDLEVNNGFDFYCILDTNAVLLLELTAIKFLPKRQNDK</sequence>
<dbReference type="Pfam" id="PF12833">
    <property type="entry name" value="HTH_18"/>
    <property type="match status" value="1"/>
</dbReference>
<dbReference type="SUPFAM" id="SSF51445">
    <property type="entry name" value="(Trans)glycosidases"/>
    <property type="match status" value="1"/>
</dbReference>
<dbReference type="PANTHER" id="PTHR43280:SF2">
    <property type="entry name" value="HTH-TYPE TRANSCRIPTIONAL REGULATOR EXSA"/>
    <property type="match status" value="1"/>
</dbReference>
<dbReference type="SUPFAM" id="SSF51011">
    <property type="entry name" value="Glycosyl hydrolase domain"/>
    <property type="match status" value="1"/>
</dbReference>
<gene>
    <name evidence="5" type="ORF">I6N95_23105</name>
</gene>
<dbReference type="EMBL" id="JAEEGA010000020">
    <property type="protein sequence ID" value="MBP1043922.1"/>
    <property type="molecule type" value="Genomic_DNA"/>
</dbReference>
<dbReference type="PROSITE" id="PS00041">
    <property type="entry name" value="HTH_ARAC_FAMILY_1"/>
    <property type="match status" value="1"/>
</dbReference>
<dbReference type="InterPro" id="IPR009057">
    <property type="entry name" value="Homeodomain-like_sf"/>
</dbReference>
<evidence type="ECO:0000256" key="3">
    <source>
        <dbReference type="ARBA" id="ARBA00023163"/>
    </source>
</evidence>
<dbReference type="GO" id="GO:0003700">
    <property type="term" value="F:DNA-binding transcription factor activity"/>
    <property type="evidence" value="ECO:0007669"/>
    <property type="project" value="InterPro"/>
</dbReference>
<evidence type="ECO:0000256" key="1">
    <source>
        <dbReference type="ARBA" id="ARBA00023015"/>
    </source>
</evidence>
<evidence type="ECO:0000259" key="4">
    <source>
        <dbReference type="PROSITE" id="PS01124"/>
    </source>
</evidence>
<accession>A0A940PG03</accession>
<dbReference type="PANTHER" id="PTHR43280">
    <property type="entry name" value="ARAC-FAMILY TRANSCRIPTIONAL REGULATOR"/>
    <property type="match status" value="1"/>
</dbReference>
<keyword evidence="3" id="KW-0804">Transcription</keyword>
<proteinExistence type="predicted"/>
<dbReference type="SUPFAM" id="SSF46689">
    <property type="entry name" value="Homeodomain-like"/>
    <property type="match status" value="2"/>
</dbReference>
<name>A0A940PG03_9ENTE</name>
<dbReference type="Gene3D" id="1.10.10.60">
    <property type="entry name" value="Homeodomain-like"/>
    <property type="match status" value="2"/>
</dbReference>
<dbReference type="InterPro" id="IPR018060">
    <property type="entry name" value="HTH_AraC"/>
</dbReference>
<evidence type="ECO:0000313" key="6">
    <source>
        <dbReference type="Proteomes" id="UP000674938"/>
    </source>
</evidence>
<evidence type="ECO:0000313" key="5">
    <source>
        <dbReference type="EMBL" id="MBP1043922.1"/>
    </source>
</evidence>